<evidence type="ECO:0000313" key="5">
    <source>
        <dbReference type="EMBL" id="EEB45919.1"/>
    </source>
</evidence>
<comment type="catalytic activity">
    <reaction evidence="2">
        <text>2 superoxide + 2 H(+) = H2O2 + O2</text>
        <dbReference type="Rhea" id="RHEA:20696"/>
        <dbReference type="ChEBI" id="CHEBI:15378"/>
        <dbReference type="ChEBI" id="CHEBI:15379"/>
        <dbReference type="ChEBI" id="CHEBI:16240"/>
        <dbReference type="ChEBI" id="CHEBI:18421"/>
        <dbReference type="EC" id="1.15.1.1"/>
    </reaction>
</comment>
<dbReference type="PROSITE" id="PS00087">
    <property type="entry name" value="SOD_CU_ZN_1"/>
    <property type="match status" value="1"/>
</dbReference>
<dbReference type="InterPro" id="IPR018152">
    <property type="entry name" value="SOD_Cu/Zn_BS"/>
</dbReference>
<feature type="chain" id="PRO_5002852313" description="Superoxide dismutase [Cu-Zn]" evidence="3">
    <location>
        <begin position="25"/>
        <end position="182"/>
    </location>
</feature>
<dbReference type="EC" id="1.15.1.1" evidence="2"/>
<evidence type="ECO:0000256" key="3">
    <source>
        <dbReference type="SAM" id="SignalP"/>
    </source>
</evidence>
<proteinExistence type="inferred from homology"/>
<dbReference type="eggNOG" id="COG2032">
    <property type="taxonomic scope" value="Bacteria"/>
</dbReference>
<dbReference type="Pfam" id="PF00080">
    <property type="entry name" value="Sod_Cu"/>
    <property type="match status" value="1"/>
</dbReference>
<dbReference type="NCBIfam" id="NF007628">
    <property type="entry name" value="PRK10290.1"/>
    <property type="match status" value="1"/>
</dbReference>
<dbReference type="SUPFAM" id="SSF49329">
    <property type="entry name" value="Cu,Zn superoxide dismutase-like"/>
    <property type="match status" value="1"/>
</dbReference>
<dbReference type="GO" id="GO:0004784">
    <property type="term" value="F:superoxide dismutase activity"/>
    <property type="evidence" value="ECO:0007669"/>
    <property type="project" value="UniProtKB-EC"/>
</dbReference>
<keyword evidence="3" id="KW-0732">Signal</keyword>
<evidence type="ECO:0000256" key="2">
    <source>
        <dbReference type="RuleBase" id="RU000393"/>
    </source>
</evidence>
<evidence type="ECO:0000256" key="1">
    <source>
        <dbReference type="ARBA" id="ARBA00010457"/>
    </source>
</evidence>
<dbReference type="GO" id="GO:0005507">
    <property type="term" value="F:copper ion binding"/>
    <property type="evidence" value="ECO:0007669"/>
    <property type="project" value="InterPro"/>
</dbReference>
<dbReference type="CDD" id="cd00305">
    <property type="entry name" value="Cu-Zn_Superoxide_Dismutase"/>
    <property type="match status" value="1"/>
</dbReference>
<dbReference type="InterPro" id="IPR024134">
    <property type="entry name" value="SOD_Cu/Zn_/chaperone"/>
</dbReference>
<comment type="function">
    <text evidence="2">Destroys radicals which are normally produced within the cells and which are toxic to biological systems.</text>
</comment>
<name>B6XEI1_9GAMM</name>
<keyword evidence="2" id="KW-0560">Oxidoreductase</keyword>
<comment type="caution">
    <text evidence="5">The sequence shown here is derived from an EMBL/GenBank/DDBJ whole genome shotgun (WGS) entry which is preliminary data.</text>
</comment>
<dbReference type="InterPro" id="IPR036423">
    <property type="entry name" value="SOD-like_Cu/Zn_dom_sf"/>
</dbReference>
<dbReference type="PANTHER" id="PTHR10003">
    <property type="entry name" value="SUPEROXIDE DISMUTASE CU-ZN -RELATED"/>
    <property type="match status" value="1"/>
</dbReference>
<keyword evidence="2" id="KW-0862">Zinc</keyword>
<comment type="similarity">
    <text evidence="1 2">Belongs to the Cu-Zn superoxide dismutase family.</text>
</comment>
<reference evidence="5 6" key="1">
    <citation type="submission" date="2008-10" db="EMBL/GenBank/DDBJ databases">
        <title>Draft genome sequence of Providencia alcalifaciens (DSM 30120).</title>
        <authorList>
            <person name="Sudarsanam P."/>
            <person name="Ley R."/>
            <person name="Guruge J."/>
            <person name="Turnbaugh P.J."/>
            <person name="Mahowald M."/>
            <person name="Liep D."/>
            <person name="Gordon J."/>
        </authorList>
    </citation>
    <scope>NUCLEOTIDE SEQUENCE [LARGE SCALE GENOMIC DNA]</scope>
    <source>
        <strain evidence="5 6">DSM 30120</strain>
    </source>
</reference>
<dbReference type="EMBL" id="ABXW01000046">
    <property type="protein sequence ID" value="EEB45919.1"/>
    <property type="molecule type" value="Genomic_DNA"/>
</dbReference>
<dbReference type="Gene3D" id="2.60.40.200">
    <property type="entry name" value="Superoxide dismutase, copper/zinc binding domain"/>
    <property type="match status" value="1"/>
</dbReference>
<evidence type="ECO:0000313" key="6">
    <source>
        <dbReference type="Proteomes" id="UP000003729"/>
    </source>
</evidence>
<reference evidence="5 6" key="2">
    <citation type="submission" date="2008-10" db="EMBL/GenBank/DDBJ databases">
        <authorList>
            <person name="Fulton L."/>
            <person name="Clifton S."/>
            <person name="Fulton B."/>
            <person name="Xu J."/>
            <person name="Minx P."/>
            <person name="Pepin K.H."/>
            <person name="Johnson M."/>
            <person name="Bhonagiri V."/>
            <person name="Nash W.E."/>
            <person name="Mardis E.R."/>
            <person name="Wilson R.K."/>
        </authorList>
    </citation>
    <scope>NUCLEOTIDE SEQUENCE [LARGE SCALE GENOMIC DNA]</scope>
    <source>
        <strain evidence="5 6">DSM 30120</strain>
    </source>
</reference>
<dbReference type="PROSITE" id="PS00332">
    <property type="entry name" value="SOD_CU_ZN_2"/>
    <property type="match status" value="1"/>
</dbReference>
<organism evidence="5 6">
    <name type="scientific">Providencia alcalifaciens DSM 30120</name>
    <dbReference type="NCBI Taxonomy" id="520999"/>
    <lineage>
        <taxon>Bacteria</taxon>
        <taxon>Pseudomonadati</taxon>
        <taxon>Pseudomonadota</taxon>
        <taxon>Gammaproteobacteria</taxon>
        <taxon>Enterobacterales</taxon>
        <taxon>Morganellaceae</taxon>
        <taxon>Providencia</taxon>
    </lineage>
</organism>
<feature type="domain" description="Superoxide dismutase copper/zinc binding" evidence="4">
    <location>
        <begin position="44"/>
        <end position="179"/>
    </location>
</feature>
<protein>
    <recommendedName>
        <fullName evidence="2">Superoxide dismutase [Cu-Zn]</fullName>
        <ecNumber evidence="2">1.15.1.1</ecNumber>
    </recommendedName>
</protein>
<keyword evidence="2" id="KW-0186">Copper</keyword>
<dbReference type="InterPro" id="IPR001424">
    <property type="entry name" value="SOD_Cu_Zn_dom"/>
</dbReference>
<sequence length="182" mass="18664">MTGGGMKFKLCLLATLFTASAAYAAQTTVELKEATAKGDGKAIGEVVISETEYGLLFTPKLSGLQAGGVHGFHVHENPSCDPGEKEGKTVPALKAGGHLDPAKTGVHKGPYDKTGHLGDLPGLVVDSQGNATYSVLAPKLKSLKDIQNRALMVHAGGDNYSDHPEVLGGGGARMACGIIPSS</sequence>
<gene>
    <name evidence="5" type="primary">sodC</name>
    <name evidence="5" type="ORF">PROVALCAL_01761</name>
</gene>
<comment type="cofactor">
    <cofactor evidence="2">
        <name>Zn(2+)</name>
        <dbReference type="ChEBI" id="CHEBI:29105"/>
    </cofactor>
    <text evidence="2">Binds 1 zinc ion per subunit.</text>
</comment>
<feature type="signal peptide" evidence="3">
    <location>
        <begin position="1"/>
        <end position="24"/>
    </location>
</feature>
<accession>B6XEI1</accession>
<keyword evidence="2" id="KW-0479">Metal-binding</keyword>
<dbReference type="AlphaFoldDB" id="B6XEI1"/>
<dbReference type="Proteomes" id="UP000003729">
    <property type="component" value="Unassembled WGS sequence"/>
</dbReference>
<evidence type="ECO:0000259" key="4">
    <source>
        <dbReference type="Pfam" id="PF00080"/>
    </source>
</evidence>
<comment type="cofactor">
    <cofactor evidence="2">
        <name>Cu cation</name>
        <dbReference type="ChEBI" id="CHEBI:23378"/>
    </cofactor>
    <text evidence="2">Binds 1 copper ion per subunit.</text>
</comment>